<evidence type="ECO:0000256" key="2">
    <source>
        <dbReference type="SAM" id="SignalP"/>
    </source>
</evidence>
<protein>
    <submittedName>
        <fullName evidence="3">Uncharacterized protein</fullName>
    </submittedName>
</protein>
<feature type="region of interest" description="Disordered" evidence="1">
    <location>
        <begin position="126"/>
        <end position="149"/>
    </location>
</feature>
<reference evidence="3" key="1">
    <citation type="journal article" date="2020" name="Stud. Mycol.">
        <title>101 Dothideomycetes genomes: a test case for predicting lifestyles and emergence of pathogens.</title>
        <authorList>
            <person name="Haridas S."/>
            <person name="Albert R."/>
            <person name="Binder M."/>
            <person name="Bloem J."/>
            <person name="Labutti K."/>
            <person name="Salamov A."/>
            <person name="Andreopoulos B."/>
            <person name="Baker S."/>
            <person name="Barry K."/>
            <person name="Bills G."/>
            <person name="Bluhm B."/>
            <person name="Cannon C."/>
            <person name="Castanera R."/>
            <person name="Culley D."/>
            <person name="Daum C."/>
            <person name="Ezra D."/>
            <person name="Gonzalez J."/>
            <person name="Henrissat B."/>
            <person name="Kuo A."/>
            <person name="Liang C."/>
            <person name="Lipzen A."/>
            <person name="Lutzoni F."/>
            <person name="Magnuson J."/>
            <person name="Mondo S."/>
            <person name="Nolan M."/>
            <person name="Ohm R."/>
            <person name="Pangilinan J."/>
            <person name="Park H.-J."/>
            <person name="Ramirez L."/>
            <person name="Alfaro M."/>
            <person name="Sun H."/>
            <person name="Tritt A."/>
            <person name="Yoshinaga Y."/>
            <person name="Zwiers L.-H."/>
            <person name="Turgeon B."/>
            <person name="Goodwin S."/>
            <person name="Spatafora J."/>
            <person name="Crous P."/>
            <person name="Grigoriev I."/>
        </authorList>
    </citation>
    <scope>NUCLEOTIDE SEQUENCE</scope>
    <source>
        <strain evidence="3">SCOH1-5</strain>
    </source>
</reference>
<feature type="chain" id="PRO_5025417775" evidence="2">
    <location>
        <begin position="23"/>
        <end position="149"/>
    </location>
</feature>
<dbReference type="Proteomes" id="UP000799539">
    <property type="component" value="Unassembled WGS sequence"/>
</dbReference>
<keyword evidence="4" id="KW-1185">Reference proteome</keyword>
<evidence type="ECO:0000313" key="3">
    <source>
        <dbReference type="EMBL" id="KAF2206444.1"/>
    </source>
</evidence>
<proteinExistence type="predicted"/>
<evidence type="ECO:0000313" key="4">
    <source>
        <dbReference type="Proteomes" id="UP000799539"/>
    </source>
</evidence>
<feature type="compositionally biased region" description="Acidic residues" evidence="1">
    <location>
        <begin position="138"/>
        <end position="149"/>
    </location>
</feature>
<gene>
    <name evidence="3" type="ORF">CERZMDRAFT_103350</name>
</gene>
<evidence type="ECO:0000256" key="1">
    <source>
        <dbReference type="SAM" id="MobiDB-lite"/>
    </source>
</evidence>
<keyword evidence="2" id="KW-0732">Signal</keyword>
<dbReference type="OrthoDB" id="3649781at2759"/>
<dbReference type="AlphaFoldDB" id="A0A6A6EZB2"/>
<organism evidence="3 4">
    <name type="scientific">Cercospora zeae-maydis SCOH1-5</name>
    <dbReference type="NCBI Taxonomy" id="717836"/>
    <lineage>
        <taxon>Eukaryota</taxon>
        <taxon>Fungi</taxon>
        <taxon>Dikarya</taxon>
        <taxon>Ascomycota</taxon>
        <taxon>Pezizomycotina</taxon>
        <taxon>Dothideomycetes</taxon>
        <taxon>Dothideomycetidae</taxon>
        <taxon>Mycosphaerellales</taxon>
        <taxon>Mycosphaerellaceae</taxon>
        <taxon>Cercospora</taxon>
    </lineage>
</organism>
<sequence length="149" mass="16476">MPSTKFLLHLLLLLTPLPPTLATPHIQTTTSPSTNLNPTALLTCLSHLNSTLQTQPRSSAMQHYTCGNATFYYGTPGFKGAMGQSNLSVWRKCEQELVEKAEEGRDWMECRVRGAWGERRVGWKLEGIEGEGRGAQQNDEDEEEGVDGA</sequence>
<accession>A0A6A6EZB2</accession>
<feature type="signal peptide" evidence="2">
    <location>
        <begin position="1"/>
        <end position="22"/>
    </location>
</feature>
<name>A0A6A6EZB2_9PEZI</name>
<dbReference type="EMBL" id="ML992720">
    <property type="protein sequence ID" value="KAF2206444.1"/>
    <property type="molecule type" value="Genomic_DNA"/>
</dbReference>